<dbReference type="OrthoDB" id="4929862at2"/>
<proteinExistence type="predicted"/>
<evidence type="ECO:0000256" key="3">
    <source>
        <dbReference type="ARBA" id="ARBA00023015"/>
    </source>
</evidence>
<dbReference type="PIRSF" id="PIRSF036625">
    <property type="entry name" value="GAF_ANTAR"/>
    <property type="match status" value="1"/>
</dbReference>
<evidence type="ECO:0000256" key="1">
    <source>
        <dbReference type="ARBA" id="ARBA00022679"/>
    </source>
</evidence>
<dbReference type="Pfam" id="PF03861">
    <property type="entry name" value="ANTAR"/>
    <property type="match status" value="1"/>
</dbReference>
<evidence type="ECO:0000256" key="4">
    <source>
        <dbReference type="ARBA" id="ARBA00023163"/>
    </source>
</evidence>
<dbReference type="Gene3D" id="3.30.450.40">
    <property type="match status" value="1"/>
</dbReference>
<evidence type="ECO:0000313" key="6">
    <source>
        <dbReference type="EMBL" id="OLZ44414.1"/>
    </source>
</evidence>
<dbReference type="InterPro" id="IPR036388">
    <property type="entry name" value="WH-like_DNA-bd_sf"/>
</dbReference>
<dbReference type="STRING" id="76021.BS329_36900"/>
<gene>
    <name evidence="6" type="ORF">BS329_36900</name>
</gene>
<evidence type="ECO:0000313" key="7">
    <source>
        <dbReference type="Proteomes" id="UP000187486"/>
    </source>
</evidence>
<keyword evidence="1" id="KW-0808">Transferase</keyword>
<dbReference type="Pfam" id="PF13185">
    <property type="entry name" value="GAF_2"/>
    <property type="match status" value="1"/>
</dbReference>
<dbReference type="GO" id="GO:0003723">
    <property type="term" value="F:RNA binding"/>
    <property type="evidence" value="ECO:0007669"/>
    <property type="project" value="InterPro"/>
</dbReference>
<protein>
    <submittedName>
        <fullName evidence="6">Transcriptional regulator</fullName>
    </submittedName>
</protein>
<dbReference type="InterPro" id="IPR012074">
    <property type="entry name" value="GAF_ANTAR"/>
</dbReference>
<dbReference type="EMBL" id="MQUQ01000026">
    <property type="protein sequence ID" value="OLZ44414.1"/>
    <property type="molecule type" value="Genomic_DNA"/>
</dbReference>
<comment type="caution">
    <text evidence="6">The sequence shown here is derived from an EMBL/GenBank/DDBJ whole genome shotgun (WGS) entry which is preliminary data.</text>
</comment>
<keyword evidence="3" id="KW-0805">Transcription regulation</keyword>
<dbReference type="InterPro" id="IPR029016">
    <property type="entry name" value="GAF-like_dom_sf"/>
</dbReference>
<evidence type="ECO:0000256" key="2">
    <source>
        <dbReference type="ARBA" id="ARBA00022777"/>
    </source>
</evidence>
<dbReference type="Proteomes" id="UP000187486">
    <property type="component" value="Unassembled WGS sequence"/>
</dbReference>
<dbReference type="InterPro" id="IPR011006">
    <property type="entry name" value="CheY-like_superfamily"/>
</dbReference>
<sequence>MMAEHERDESWPTVLDEVTGALETLTSALDSVDDFRVLLHQVCEQVTQAVPGVDEATVTLLTDGRNPTTVATTSEVVTELDHDQYASGDGPCLQAARTGELVRVSVDEAADLWPAFARNSKAAGFGSFLSAPLVIDARHSGAVNCYSVRGHGFAELDEKLLGLYTSAVNAALRAYSRYQRAHDTTSQLRTALTTRAVIDQAKGILMAIRRIPADEAFTLLVEQSQRENIKLRDLAARFVARATGTQP</sequence>
<dbReference type="InterPro" id="IPR005561">
    <property type="entry name" value="ANTAR"/>
</dbReference>
<dbReference type="Gene3D" id="1.10.10.10">
    <property type="entry name" value="Winged helix-like DNA-binding domain superfamily/Winged helix DNA-binding domain"/>
    <property type="match status" value="1"/>
</dbReference>
<dbReference type="InterPro" id="IPR003018">
    <property type="entry name" value="GAF"/>
</dbReference>
<dbReference type="PROSITE" id="PS50921">
    <property type="entry name" value="ANTAR"/>
    <property type="match status" value="1"/>
</dbReference>
<keyword evidence="7" id="KW-1185">Reference proteome</keyword>
<keyword evidence="4" id="KW-0804">Transcription</keyword>
<dbReference type="SMART" id="SM01012">
    <property type="entry name" value="ANTAR"/>
    <property type="match status" value="1"/>
</dbReference>
<dbReference type="GO" id="GO:0016301">
    <property type="term" value="F:kinase activity"/>
    <property type="evidence" value="ECO:0007669"/>
    <property type="project" value="UniProtKB-KW"/>
</dbReference>
<organism evidence="6 7">
    <name type="scientific">Amycolatopsis coloradensis</name>
    <dbReference type="NCBI Taxonomy" id="76021"/>
    <lineage>
        <taxon>Bacteria</taxon>
        <taxon>Bacillati</taxon>
        <taxon>Actinomycetota</taxon>
        <taxon>Actinomycetes</taxon>
        <taxon>Pseudonocardiales</taxon>
        <taxon>Pseudonocardiaceae</taxon>
        <taxon>Amycolatopsis</taxon>
    </lineage>
</organism>
<dbReference type="AlphaFoldDB" id="A0A1R0KFZ2"/>
<dbReference type="SUPFAM" id="SSF52172">
    <property type="entry name" value="CheY-like"/>
    <property type="match status" value="1"/>
</dbReference>
<keyword evidence="2" id="KW-0418">Kinase</keyword>
<reference evidence="6 7" key="1">
    <citation type="submission" date="2016-01" db="EMBL/GenBank/DDBJ databases">
        <title>Amycolatopsis coloradensis genome sequencing and assembly.</title>
        <authorList>
            <person name="Mayilraj S."/>
        </authorList>
    </citation>
    <scope>NUCLEOTIDE SEQUENCE [LARGE SCALE GENOMIC DNA]</scope>
    <source>
        <strain evidence="6 7">DSM 44225</strain>
    </source>
</reference>
<dbReference type="SUPFAM" id="SSF55781">
    <property type="entry name" value="GAF domain-like"/>
    <property type="match status" value="1"/>
</dbReference>
<evidence type="ECO:0000259" key="5">
    <source>
        <dbReference type="PROSITE" id="PS50921"/>
    </source>
</evidence>
<dbReference type="SMART" id="SM00065">
    <property type="entry name" value="GAF"/>
    <property type="match status" value="1"/>
</dbReference>
<accession>A0A1R0KFZ2</accession>
<name>A0A1R0KFZ2_9PSEU</name>
<feature type="domain" description="ANTAR" evidence="5">
    <location>
        <begin position="178"/>
        <end position="239"/>
    </location>
</feature>